<dbReference type="RefSeq" id="WP_057815840.1">
    <property type="nucleotide sequence ID" value="NZ_CP031598.1"/>
</dbReference>
<evidence type="ECO:0000259" key="1">
    <source>
        <dbReference type="Pfam" id="PF12697"/>
    </source>
</evidence>
<dbReference type="PATRIC" id="fig|540747.5.peg.4929"/>
<dbReference type="AlphaFoldDB" id="A0A0T5P9A2"/>
<dbReference type="PANTHER" id="PTHR43194">
    <property type="entry name" value="HYDROLASE ALPHA/BETA FOLD FAMILY"/>
    <property type="match status" value="1"/>
</dbReference>
<dbReference type="Gene3D" id="3.40.50.1820">
    <property type="entry name" value="alpha/beta hydrolase"/>
    <property type="match status" value="1"/>
</dbReference>
<keyword evidence="4" id="KW-1185">Reference proteome</keyword>
<keyword evidence="3" id="KW-0378">Hydrolase</keyword>
<protein>
    <submittedName>
        <fullName evidence="2 3">3-oxoadipate enol-lactonase</fullName>
        <ecNumber evidence="3">3.1.1.24</ecNumber>
    </submittedName>
</protein>
<name>A0A0T5P9A2_9RHOB</name>
<gene>
    <name evidence="3" type="primary">catD_6</name>
    <name evidence="3" type="ORF">RIdsm_03112</name>
    <name evidence="2" type="ORF">XM52_10020</name>
</gene>
<dbReference type="InterPro" id="IPR029058">
    <property type="entry name" value="AB_hydrolase_fold"/>
</dbReference>
<dbReference type="InterPro" id="IPR000073">
    <property type="entry name" value="AB_hydrolase_1"/>
</dbReference>
<dbReference type="SUPFAM" id="SSF53474">
    <property type="entry name" value="alpha/beta-Hydrolases"/>
    <property type="match status" value="1"/>
</dbReference>
<dbReference type="STRING" id="540747.SAMN04488031_101233"/>
<reference evidence="2 4" key="1">
    <citation type="submission" date="2015-04" db="EMBL/GenBank/DDBJ databases">
        <title>The draft genome sequence of Roseovarius indicus B108T.</title>
        <authorList>
            <person name="Li G."/>
            <person name="Lai Q."/>
            <person name="Shao Z."/>
            <person name="Yan P."/>
        </authorList>
    </citation>
    <scope>NUCLEOTIDE SEQUENCE [LARGE SCALE GENOMIC DNA]</scope>
    <source>
        <strain evidence="2 4">B108</strain>
    </source>
</reference>
<evidence type="ECO:0000313" key="3">
    <source>
        <dbReference type="EMBL" id="QEW27300.1"/>
    </source>
</evidence>
<dbReference type="Proteomes" id="UP000325785">
    <property type="component" value="Chromosome"/>
</dbReference>
<dbReference type="EC" id="3.1.1.24" evidence="3"/>
<organism evidence="2 4">
    <name type="scientific">Roseovarius indicus</name>
    <dbReference type="NCBI Taxonomy" id="540747"/>
    <lineage>
        <taxon>Bacteria</taxon>
        <taxon>Pseudomonadati</taxon>
        <taxon>Pseudomonadota</taxon>
        <taxon>Alphaproteobacteria</taxon>
        <taxon>Rhodobacterales</taxon>
        <taxon>Roseobacteraceae</taxon>
        <taxon>Roseovarius</taxon>
    </lineage>
</organism>
<proteinExistence type="predicted"/>
<dbReference type="GO" id="GO:0047570">
    <property type="term" value="F:3-oxoadipate enol-lactonase activity"/>
    <property type="evidence" value="ECO:0007669"/>
    <property type="project" value="UniProtKB-EC"/>
</dbReference>
<dbReference type="KEGG" id="rid:RIdsm_03112"/>
<feature type="domain" description="AB hydrolase-1" evidence="1">
    <location>
        <begin position="21"/>
        <end position="253"/>
    </location>
</feature>
<dbReference type="Pfam" id="PF12697">
    <property type="entry name" value="Abhydrolase_6"/>
    <property type="match status" value="1"/>
</dbReference>
<dbReference type="EMBL" id="LAXI01000005">
    <property type="protein sequence ID" value="KRS17890.1"/>
    <property type="molecule type" value="Genomic_DNA"/>
</dbReference>
<evidence type="ECO:0000313" key="2">
    <source>
        <dbReference type="EMBL" id="KRS17890.1"/>
    </source>
</evidence>
<dbReference type="PANTHER" id="PTHR43194:SF5">
    <property type="entry name" value="PIMELOYL-[ACYL-CARRIER PROTEIN] METHYL ESTER ESTERASE"/>
    <property type="match status" value="1"/>
</dbReference>
<dbReference type="Proteomes" id="UP000051401">
    <property type="component" value="Unassembled WGS sequence"/>
</dbReference>
<dbReference type="InterPro" id="IPR050228">
    <property type="entry name" value="Carboxylesterase_BioH"/>
</dbReference>
<evidence type="ECO:0000313" key="5">
    <source>
        <dbReference type="Proteomes" id="UP000325785"/>
    </source>
</evidence>
<accession>A0A0T5P9A2</accession>
<sequence>MPVSRGGTAYDLTGPDDAPVVVLLHGLGLTRQVTWGGVAPVLADRFRVLSYDLLGHGETALPQGEVNLTALGQQLIDLMDELGIAQAALVGFSLGGMINRRVAMDHPGRVSALAILNSPHERGEAQQKLVEDRARETGTRGPAANIDATLERWFTEDFRNDHKEIVAEVRATVLANDHRNYAAHRVVLAEGVTELIRPEPPIHQPALVMTCQNDSGSTPAMSWAIAKEMGEADVVIVPELQHLGLIERPELFVGPLKTFLGQEGAQA</sequence>
<evidence type="ECO:0000313" key="4">
    <source>
        <dbReference type="Proteomes" id="UP000051401"/>
    </source>
</evidence>
<dbReference type="PRINTS" id="PR00111">
    <property type="entry name" value="ABHYDROLASE"/>
</dbReference>
<reference evidence="3 5" key="2">
    <citation type="submission" date="2018-08" db="EMBL/GenBank/DDBJ databases">
        <title>Genetic Globetrotter - A new plasmid hitch-hiking vast phylogenetic and geographic distances.</title>
        <authorList>
            <person name="Vollmers J."/>
            <person name="Petersen J."/>
        </authorList>
    </citation>
    <scope>NUCLEOTIDE SEQUENCE [LARGE SCALE GENOMIC DNA]</scope>
    <source>
        <strain evidence="3 5">DSM 26383</strain>
    </source>
</reference>
<dbReference type="OrthoDB" id="9785847at2"/>
<dbReference type="EMBL" id="CP031598">
    <property type="protein sequence ID" value="QEW27300.1"/>
    <property type="molecule type" value="Genomic_DNA"/>
</dbReference>